<dbReference type="Pfam" id="PF12298">
    <property type="entry name" value="Bot1p"/>
    <property type="match status" value="1"/>
</dbReference>
<dbReference type="GO" id="GO:0003735">
    <property type="term" value="F:structural constituent of ribosome"/>
    <property type="evidence" value="ECO:0007669"/>
    <property type="project" value="TreeGrafter"/>
</dbReference>
<dbReference type="PANTHER" id="PTHR28158">
    <property type="entry name" value="37S RIBOSOMAL PROTEIN S35, MITOCHONDRIAL"/>
    <property type="match status" value="1"/>
</dbReference>
<accession>A0A9P4MFM8</accession>
<dbReference type="GO" id="GO:0005763">
    <property type="term" value="C:mitochondrial small ribosomal subunit"/>
    <property type="evidence" value="ECO:0007669"/>
    <property type="project" value="TreeGrafter"/>
</dbReference>
<dbReference type="InterPro" id="IPR021036">
    <property type="entry name" value="Ribosomal_mS45"/>
</dbReference>
<name>A0A9P4MFM8_9PEZI</name>
<reference evidence="3" key="1">
    <citation type="journal article" date="2020" name="Stud. Mycol.">
        <title>101 Dothideomycetes genomes: a test case for predicting lifestyles and emergence of pathogens.</title>
        <authorList>
            <person name="Haridas S."/>
            <person name="Albert R."/>
            <person name="Binder M."/>
            <person name="Bloem J."/>
            <person name="Labutti K."/>
            <person name="Salamov A."/>
            <person name="Andreopoulos B."/>
            <person name="Baker S."/>
            <person name="Barry K."/>
            <person name="Bills G."/>
            <person name="Bluhm B."/>
            <person name="Cannon C."/>
            <person name="Castanera R."/>
            <person name="Culley D."/>
            <person name="Daum C."/>
            <person name="Ezra D."/>
            <person name="Gonzalez J."/>
            <person name="Henrissat B."/>
            <person name="Kuo A."/>
            <person name="Liang C."/>
            <person name="Lipzen A."/>
            <person name="Lutzoni F."/>
            <person name="Magnuson J."/>
            <person name="Mondo S."/>
            <person name="Nolan M."/>
            <person name="Ohm R."/>
            <person name="Pangilinan J."/>
            <person name="Park H.-J."/>
            <person name="Ramirez L."/>
            <person name="Alfaro M."/>
            <person name="Sun H."/>
            <person name="Tritt A."/>
            <person name="Yoshinaga Y."/>
            <person name="Zwiers L.-H."/>
            <person name="Turgeon B."/>
            <person name="Goodwin S."/>
            <person name="Spatafora J."/>
            <person name="Crous P."/>
            <person name="Grigoriev I."/>
        </authorList>
    </citation>
    <scope>NUCLEOTIDE SEQUENCE</scope>
    <source>
        <strain evidence="3">CBS 260.36</strain>
    </source>
</reference>
<dbReference type="EMBL" id="ML996088">
    <property type="protein sequence ID" value="KAF2151257.1"/>
    <property type="molecule type" value="Genomic_DNA"/>
</dbReference>
<organism evidence="3 4">
    <name type="scientific">Myriangium duriaei CBS 260.36</name>
    <dbReference type="NCBI Taxonomy" id="1168546"/>
    <lineage>
        <taxon>Eukaryota</taxon>
        <taxon>Fungi</taxon>
        <taxon>Dikarya</taxon>
        <taxon>Ascomycota</taxon>
        <taxon>Pezizomycotina</taxon>
        <taxon>Dothideomycetes</taxon>
        <taxon>Dothideomycetidae</taxon>
        <taxon>Myriangiales</taxon>
        <taxon>Myriangiaceae</taxon>
        <taxon>Myriangium</taxon>
    </lineage>
</organism>
<comment type="caution">
    <text evidence="3">The sequence shown here is derived from an EMBL/GenBank/DDBJ whole genome shotgun (WGS) entry which is preliminary data.</text>
</comment>
<protein>
    <recommendedName>
        <fullName evidence="5">Eukaryotic mitochondrial regulator protein-domain-containing protein</fullName>
    </recommendedName>
</protein>
<dbReference type="GO" id="GO:0032543">
    <property type="term" value="P:mitochondrial translation"/>
    <property type="evidence" value="ECO:0007669"/>
    <property type="project" value="TreeGrafter"/>
</dbReference>
<feature type="region of interest" description="Disordered" evidence="2">
    <location>
        <begin position="338"/>
        <end position="373"/>
    </location>
</feature>
<gene>
    <name evidence="3" type="ORF">K461DRAFT_280048</name>
</gene>
<dbReference type="PANTHER" id="PTHR28158:SF1">
    <property type="entry name" value="SMALL RIBOSOMAL SUBUNIT PROTEIN MS45"/>
    <property type="match status" value="1"/>
</dbReference>
<dbReference type="AlphaFoldDB" id="A0A9P4MFM8"/>
<sequence>MGATQLVREPCRQILHRPQIISLSSSHTVIDACRPAQRTFSETHAARAEDDERDGGRVRQAKAPTRLRRQMYQWLNSSGRNFSNPLPGSTNYLTAYTPSGRLRNRPENSSPEIAALEEEEERRPYPLNKHFISQAVLSDELKDVIYEKVVIKGQSVSSVSADLNVDMRRVAAVVRLKEVEKKWAKDGTPFADAYATAVTKMLPTTPYNAEGAEVHESINDLPVHPATRQQIFYPISESREFNRRDAAKVFSPSLLPPDERIPHPELIEVERGIDLDVEDEEGQEEMKDRMAEQLRQAAATAKAKVEAKRQAAEAARTKVVKGSRWNFKFETIDANVAAGKDGRSPVGVGWRYGMPYEDRKRGNQKGIPTKMEV</sequence>
<evidence type="ECO:0008006" key="5">
    <source>
        <dbReference type="Google" id="ProtNLM"/>
    </source>
</evidence>
<dbReference type="Proteomes" id="UP000799439">
    <property type="component" value="Unassembled WGS sequence"/>
</dbReference>
<evidence type="ECO:0000313" key="3">
    <source>
        <dbReference type="EMBL" id="KAF2151257.1"/>
    </source>
</evidence>
<evidence type="ECO:0000256" key="1">
    <source>
        <dbReference type="SAM" id="Coils"/>
    </source>
</evidence>
<proteinExistence type="predicted"/>
<evidence type="ECO:0000313" key="4">
    <source>
        <dbReference type="Proteomes" id="UP000799439"/>
    </source>
</evidence>
<evidence type="ECO:0000256" key="2">
    <source>
        <dbReference type="SAM" id="MobiDB-lite"/>
    </source>
</evidence>
<dbReference type="OrthoDB" id="10052321at2759"/>
<feature type="coiled-coil region" evidence="1">
    <location>
        <begin position="291"/>
        <end position="318"/>
    </location>
</feature>
<keyword evidence="1" id="KW-0175">Coiled coil</keyword>
<keyword evidence="4" id="KW-1185">Reference proteome</keyword>